<evidence type="ECO:0000313" key="1">
    <source>
        <dbReference type="EMBL" id="RHA65517.1"/>
    </source>
</evidence>
<dbReference type="EMBL" id="QSFP01000018">
    <property type="protein sequence ID" value="RHA65517.1"/>
    <property type="molecule type" value="Genomic_DNA"/>
</dbReference>
<comment type="caution">
    <text evidence="1">The sequence shown here is derived from an EMBL/GenBank/DDBJ whole genome shotgun (WGS) entry which is preliminary data.</text>
</comment>
<dbReference type="InterPro" id="IPR025468">
    <property type="entry name" value="TTRAP"/>
</dbReference>
<reference evidence="1 2" key="1">
    <citation type="submission" date="2018-08" db="EMBL/GenBank/DDBJ databases">
        <title>A genome reference for cultivated species of the human gut microbiota.</title>
        <authorList>
            <person name="Zou Y."/>
            <person name="Xue W."/>
            <person name="Luo G."/>
        </authorList>
    </citation>
    <scope>NUCLEOTIDE SEQUENCE [LARGE SCALE GENOMIC DNA]</scope>
    <source>
        <strain evidence="1 2">AM43-11</strain>
    </source>
</reference>
<dbReference type="Proteomes" id="UP000284465">
    <property type="component" value="Unassembled WGS sequence"/>
</dbReference>
<sequence>MSMNRFTVEETNLLSIYHEGSKAQLIENMTAALPYMDAGLRELAKRTLFKVGALTEAEYRELAVYPADEV</sequence>
<protein>
    <submittedName>
        <fullName evidence="1">Conjugal transfer protein</fullName>
    </submittedName>
</protein>
<gene>
    <name evidence="1" type="ORF">DW927_14180</name>
</gene>
<dbReference type="InterPro" id="IPR041965">
    <property type="entry name" value="TTRAP_sf"/>
</dbReference>
<dbReference type="Pfam" id="PF14203">
    <property type="entry name" value="TTRAP"/>
    <property type="match status" value="1"/>
</dbReference>
<proteinExistence type="predicted"/>
<organism evidence="1 2">
    <name type="scientific">Roseburia intestinalis</name>
    <dbReference type="NCBI Taxonomy" id="166486"/>
    <lineage>
        <taxon>Bacteria</taxon>
        <taxon>Bacillati</taxon>
        <taxon>Bacillota</taxon>
        <taxon>Clostridia</taxon>
        <taxon>Lachnospirales</taxon>
        <taxon>Lachnospiraceae</taxon>
        <taxon>Roseburia</taxon>
    </lineage>
</organism>
<accession>A0A3R6A6H9</accession>
<dbReference type="AlphaFoldDB" id="A0A3R6A6H9"/>
<evidence type="ECO:0000313" key="2">
    <source>
        <dbReference type="Proteomes" id="UP000284465"/>
    </source>
</evidence>
<name>A0A3R6A6H9_9FIRM</name>
<dbReference type="Gene3D" id="1.10.10.1850">
    <property type="entry name" value="Sporulation protein-like"/>
    <property type="match status" value="1"/>
</dbReference>